<evidence type="ECO:0000313" key="1">
    <source>
        <dbReference type="EMBL" id="RZC76129.1"/>
    </source>
</evidence>
<protein>
    <submittedName>
        <fullName evidence="1">Uncharacterized protein</fullName>
    </submittedName>
</protein>
<proteinExistence type="predicted"/>
<dbReference type="Gramene" id="RZC76129">
    <property type="protein sequence ID" value="RZC76129"/>
    <property type="gene ID" value="C5167_000253"/>
</dbReference>
<reference evidence="1 2" key="1">
    <citation type="journal article" date="2018" name="Science">
        <title>The opium poppy genome and morphinan production.</title>
        <authorList>
            <person name="Guo L."/>
            <person name="Winzer T."/>
            <person name="Yang X."/>
            <person name="Li Y."/>
            <person name="Ning Z."/>
            <person name="He Z."/>
            <person name="Teodor R."/>
            <person name="Lu Y."/>
            <person name="Bowser T.A."/>
            <person name="Graham I.A."/>
            <person name="Ye K."/>
        </authorList>
    </citation>
    <scope>NUCLEOTIDE SEQUENCE [LARGE SCALE GENOMIC DNA]</scope>
    <source>
        <strain evidence="2">cv. HN1</strain>
        <tissue evidence="1">Leaves</tissue>
    </source>
</reference>
<name>A0A4Y7KW18_PAPSO</name>
<dbReference type="EMBL" id="CM010723">
    <property type="protein sequence ID" value="RZC76129.1"/>
    <property type="molecule type" value="Genomic_DNA"/>
</dbReference>
<keyword evidence="2" id="KW-1185">Reference proteome</keyword>
<sequence>MSKSTNRWIDRDSKSVQRSVGFMRFRVFNILGLEIVRR</sequence>
<organism evidence="1 2">
    <name type="scientific">Papaver somniferum</name>
    <name type="common">Opium poppy</name>
    <dbReference type="NCBI Taxonomy" id="3469"/>
    <lineage>
        <taxon>Eukaryota</taxon>
        <taxon>Viridiplantae</taxon>
        <taxon>Streptophyta</taxon>
        <taxon>Embryophyta</taxon>
        <taxon>Tracheophyta</taxon>
        <taxon>Spermatophyta</taxon>
        <taxon>Magnoliopsida</taxon>
        <taxon>Ranunculales</taxon>
        <taxon>Papaveraceae</taxon>
        <taxon>Papaveroideae</taxon>
        <taxon>Papaver</taxon>
    </lineage>
</organism>
<evidence type="ECO:0000313" key="2">
    <source>
        <dbReference type="Proteomes" id="UP000316621"/>
    </source>
</evidence>
<dbReference type="AlphaFoldDB" id="A0A4Y7KW18"/>
<gene>
    <name evidence="1" type="ORF">C5167_000253</name>
</gene>
<accession>A0A4Y7KW18</accession>
<dbReference type="Proteomes" id="UP000316621">
    <property type="component" value="Chromosome 9"/>
</dbReference>